<dbReference type="EMBL" id="SMFZ01000001">
    <property type="protein sequence ID" value="TCK27751.1"/>
    <property type="molecule type" value="Genomic_DNA"/>
</dbReference>
<feature type="domain" description="HTH luxR-type" evidence="2">
    <location>
        <begin position="761"/>
        <end position="826"/>
    </location>
</feature>
<dbReference type="PROSITE" id="PS00622">
    <property type="entry name" value="HTH_LUXR_1"/>
    <property type="match status" value="1"/>
</dbReference>
<dbReference type="PROSITE" id="PS50043">
    <property type="entry name" value="HTH_LUXR_2"/>
    <property type="match status" value="1"/>
</dbReference>
<dbReference type="Gene3D" id="1.10.10.10">
    <property type="entry name" value="Winged helix-like DNA-binding domain superfamily/Winged helix DNA-binding domain"/>
    <property type="match status" value="1"/>
</dbReference>
<reference evidence="3 4" key="1">
    <citation type="submission" date="2019-03" db="EMBL/GenBank/DDBJ databases">
        <title>Sequencing the genomes of 1000 actinobacteria strains.</title>
        <authorList>
            <person name="Klenk H.-P."/>
        </authorList>
    </citation>
    <scope>NUCLEOTIDE SEQUENCE [LARGE SCALE GENOMIC DNA]</scope>
    <source>
        <strain evidence="3 4">DSM 44969</strain>
    </source>
</reference>
<keyword evidence="4" id="KW-1185">Reference proteome</keyword>
<evidence type="ECO:0000313" key="3">
    <source>
        <dbReference type="EMBL" id="TCK27751.1"/>
    </source>
</evidence>
<dbReference type="InterPro" id="IPR016032">
    <property type="entry name" value="Sig_transdc_resp-reg_C-effctor"/>
</dbReference>
<dbReference type="InterPro" id="IPR000792">
    <property type="entry name" value="Tscrpt_reg_LuxR_C"/>
</dbReference>
<comment type="caution">
    <text evidence="3">The sequence shown here is derived from an EMBL/GenBank/DDBJ whole genome shotgun (WGS) entry which is preliminary data.</text>
</comment>
<proteinExistence type="predicted"/>
<dbReference type="SUPFAM" id="SSF46894">
    <property type="entry name" value="C-terminal effector domain of the bipartite response regulators"/>
    <property type="match status" value="1"/>
</dbReference>
<dbReference type="Proteomes" id="UP000295560">
    <property type="component" value="Unassembled WGS sequence"/>
</dbReference>
<evidence type="ECO:0000313" key="4">
    <source>
        <dbReference type="Proteomes" id="UP000295560"/>
    </source>
</evidence>
<protein>
    <submittedName>
        <fullName evidence="3">Regulatory LuxR family protein</fullName>
    </submittedName>
</protein>
<name>A0A4R1I1E3_PSEEN</name>
<dbReference type="CDD" id="cd06170">
    <property type="entry name" value="LuxR_C_like"/>
    <property type="match status" value="1"/>
</dbReference>
<dbReference type="GO" id="GO:0003677">
    <property type="term" value="F:DNA binding"/>
    <property type="evidence" value="ECO:0007669"/>
    <property type="project" value="InterPro"/>
</dbReference>
<accession>A0A4R1I1E3</accession>
<dbReference type="RefSeq" id="WP_165922326.1">
    <property type="nucleotide sequence ID" value="NZ_SMFZ01000001.1"/>
</dbReference>
<dbReference type="AlphaFoldDB" id="A0A4R1I1E3"/>
<dbReference type="GO" id="GO:0006355">
    <property type="term" value="P:regulation of DNA-templated transcription"/>
    <property type="evidence" value="ECO:0007669"/>
    <property type="project" value="InterPro"/>
</dbReference>
<dbReference type="PRINTS" id="PR00038">
    <property type="entry name" value="HTHLUXR"/>
</dbReference>
<dbReference type="InterPro" id="IPR036388">
    <property type="entry name" value="WH-like_DNA-bd_sf"/>
</dbReference>
<feature type="region of interest" description="Disordered" evidence="1">
    <location>
        <begin position="729"/>
        <end position="771"/>
    </location>
</feature>
<dbReference type="Pfam" id="PF00196">
    <property type="entry name" value="GerE"/>
    <property type="match status" value="1"/>
</dbReference>
<organism evidence="3 4">
    <name type="scientific">Pseudonocardia endophytica</name>
    <dbReference type="NCBI Taxonomy" id="401976"/>
    <lineage>
        <taxon>Bacteria</taxon>
        <taxon>Bacillati</taxon>
        <taxon>Actinomycetota</taxon>
        <taxon>Actinomycetes</taxon>
        <taxon>Pseudonocardiales</taxon>
        <taxon>Pseudonocardiaceae</taxon>
        <taxon>Pseudonocardia</taxon>
    </lineage>
</organism>
<gene>
    <name evidence="3" type="ORF">EV378_3629</name>
</gene>
<evidence type="ECO:0000259" key="2">
    <source>
        <dbReference type="PROSITE" id="PS50043"/>
    </source>
</evidence>
<sequence>MNGVDVHLGDPPDDLPADTALVVDDAHLLDDAAVERVRRRAAEPGARVVVARRPWPRSAAVARLGTLLASEQAPVVLGALDQAGVAARAARALGRRPAPWFARRVHERTLGSPWLTDRLIRALLSTPDRARFVDDGANEDPGPSRGLSDALTEEIADVVDAEDRRVAELVLAVALGAPADAEVLGPLLGLVDAAGSGVDELDELVARAWAAGLCGQDGTPLPLVADVVRRRTAPARRTEVRRLLAEIELDRGGSVLSVARSMVGGGATGDRAAAVFTAAADEGAREEQDDTAVLYAEAVRAGAPPLSLAARRAEAHLRAGDLDGALEHSDSVLGALDAVEPTDALRAGGVAAAVLARRGLLARSAELYRWMAAVSEGSAPTAAVPVLIGTGALGEARAALGPPAVVPGAPPRGLLGSPTLLAGAEELIARGVLDSVEGSPTASLSGLARASALLESAHRAALLPDTPAALAALVAVHTGEFDVAGSVLERALAVGLGGHRAQTRHRLLLGWIALLRGATRAAGAQLAAVDGTGEELEARDEFLAASLQVALARRGGDLGALMRSWTRAREAIVRHPVDLFVLQPLGELVTAATRLREQSWVRPHLDEADALLDALGRPALWSAPLHWAQLQAAVLVADADAAARHTEALAGAAGGSRFAAAMATAAPHWVALLAGRVDAEAVEAAARGLHAVGLSWDGGKLAGQAAIRTEDRRAMTALLGCARALQAEVGRTEEDPPPAAPATAGSSPAGSSTSDRPAAPTPPTTSVLSDREREVAELVVQGRTYKEIGETLFISAKTVEHHVARMRQRLGVTGRGELHAQLRRILSG</sequence>
<dbReference type="SMART" id="SM00421">
    <property type="entry name" value="HTH_LUXR"/>
    <property type="match status" value="1"/>
</dbReference>
<evidence type="ECO:0000256" key="1">
    <source>
        <dbReference type="SAM" id="MobiDB-lite"/>
    </source>
</evidence>
<feature type="compositionally biased region" description="Low complexity" evidence="1">
    <location>
        <begin position="741"/>
        <end position="754"/>
    </location>
</feature>